<organism evidence="2 3">
    <name type="scientific">Breoghania corrubedonensis</name>
    <dbReference type="NCBI Taxonomy" id="665038"/>
    <lineage>
        <taxon>Bacteria</taxon>
        <taxon>Pseudomonadati</taxon>
        <taxon>Pseudomonadota</taxon>
        <taxon>Alphaproteobacteria</taxon>
        <taxon>Hyphomicrobiales</taxon>
        <taxon>Stappiaceae</taxon>
        <taxon>Breoghania</taxon>
    </lineage>
</organism>
<gene>
    <name evidence="2" type="ORF">C8N35_102402</name>
</gene>
<keyword evidence="3" id="KW-1185">Reference proteome</keyword>
<reference evidence="2 3" key="1">
    <citation type="submission" date="2018-04" db="EMBL/GenBank/DDBJ databases">
        <title>Genomic Encyclopedia of Archaeal and Bacterial Type Strains, Phase II (KMG-II): from individual species to whole genera.</title>
        <authorList>
            <person name="Goeker M."/>
        </authorList>
    </citation>
    <scope>NUCLEOTIDE SEQUENCE [LARGE SCALE GENOMIC DNA]</scope>
    <source>
        <strain evidence="2 3">DSM 23382</strain>
    </source>
</reference>
<sequence length="1261" mass="140996">MESPLLSILRRLEQLQIPSFVLTCRAADWADVQNDRTVQNWFGKKPVVGRLQPLDDAEIVAMVGAFATYPEGGEAFLRAAESKSATDLARNPQALKLLLTAIKKNGWPRTKTELYQSACRSFAAEENAIHRSLNANRPSINEILSIAGFVCAQLLLSGKRGVNVDGREDALFVRLADLADATTGYEEINAAVSSLLFKSSGASHAEPYHRTVAEYLAAVWLSERLRSGALSIRRLETLLYKNGHVPRPLRGVHAWLATLDRGVTTRLVPHDPYGCFRYGDIEQYSVEQARHLFGELQNLAAIDPHFRSEDWEGQVGGGLARPELRDDIVTLIRNSDVPYQLSMVILESLKGTDLAASMREELRAVVLNTKMAYVSRDRALAALRVASPDEDWRGLAQLLIRDGDHGSARMAVGIATDECARFTGEGIAEITNAYDDVNENSSRNLSLGIAYRLLPKMSQEQRNAALAVYASALPNERYNRTPYVRKIEERLLDTLKAYLEQGGQPSARELWQWLRRVTRYQYRSQGWQAFSVQYFNERPGLRRELQSLALADSFPDVGRMMNIYLGDMSSGLTLQESDLAFHLEALVAKEYQLNDFIERWGVFSEWIFINQSFTGLAEAVARRQARTRPELQALIDEITNRPPPSWEREEEKRQRRWEAEQRRKNKVRYRNFAAIRDVMREGRHLSALNDISTAYMGLFIDINEIDDPVSRVEWLVGPENAEAALQGLIAACCRTDLPTPRAIATLEATENKVYHLAKIALVGCALQQAQGGDLKTLPRETLLTALTASQWGLYANDKMLPSSLDKTLIELLFDDVEEMEPFIRDTIEPFLFAGKNHVMGLSDVMGMESYAGLAAKLAVEWLARSGEMSVQALRQILQAALALSDRVALSDMIAAKLQAGVWPSAEHQTLWCSVAFLAGFDKFKEYFDCEFQNNYKMISDIRSVCSQKNENLPDSLSVPQLAFLIESYADSFPHVDLPGAGWGENAPYESARFVDSCITSLGNIQTPEAQSALERLVAGVELSNHIDHARHVLAEHTRTMAEADWATHTFEDVRHVLLGGSPQNIEDLQGLVMDQLEAMQDRVRNGSFNAVRPFWNEDRPHLENDCRDLIATQLEPYLGKLGVRVHTEGTMPSDTRCDLLCTIGEMDLPIEIKGQWNPEIWTAASEQLEGNYSRHYRASGRGIYLVLWFGNVAGSNPPGIRARGRLASATAVLEALPERSPKPISERTKLFVLDVSTSPGDQKKADKRTAKVKGSRSASTA</sequence>
<proteinExistence type="predicted"/>
<dbReference type="AlphaFoldDB" id="A0A2T5VD46"/>
<accession>A0A2T5VD46</accession>
<feature type="region of interest" description="Disordered" evidence="1">
    <location>
        <begin position="1235"/>
        <end position="1261"/>
    </location>
</feature>
<name>A0A2T5VD46_9HYPH</name>
<evidence type="ECO:0000313" key="3">
    <source>
        <dbReference type="Proteomes" id="UP000244081"/>
    </source>
</evidence>
<evidence type="ECO:0000256" key="1">
    <source>
        <dbReference type="SAM" id="MobiDB-lite"/>
    </source>
</evidence>
<protein>
    <submittedName>
        <fullName evidence="2">Uncharacterized protein</fullName>
    </submittedName>
</protein>
<comment type="caution">
    <text evidence="2">The sequence shown here is derived from an EMBL/GenBank/DDBJ whole genome shotgun (WGS) entry which is preliminary data.</text>
</comment>
<dbReference type="Proteomes" id="UP000244081">
    <property type="component" value="Unassembled WGS sequence"/>
</dbReference>
<evidence type="ECO:0000313" key="2">
    <source>
        <dbReference type="EMBL" id="PTW61687.1"/>
    </source>
</evidence>
<dbReference type="EMBL" id="QAYG01000002">
    <property type="protein sequence ID" value="PTW61687.1"/>
    <property type="molecule type" value="Genomic_DNA"/>
</dbReference>